<comment type="caution">
    <text evidence="5">The sequence shown here is derived from an EMBL/GenBank/DDBJ whole genome shotgun (WGS) entry which is preliminary data.</text>
</comment>
<dbReference type="InterPro" id="IPR015797">
    <property type="entry name" value="NUDIX_hydrolase-like_dom_sf"/>
</dbReference>
<keyword evidence="6" id="KW-1185">Reference proteome</keyword>
<keyword evidence="3" id="KW-1133">Transmembrane helix</keyword>
<proteinExistence type="predicted"/>
<dbReference type="SUPFAM" id="SSF55811">
    <property type="entry name" value="Nudix"/>
    <property type="match status" value="1"/>
</dbReference>
<sequence>MQAAAASSLRFASRRHFSSSAVARSEQAAAPVVTYKRPVGGFRGGILGFLIGATAAGGAGYYYLLEEYQTASNLLLTSVEDLQTSTNKVRDYAKKIESVEAELKSLKAKTATVEQLNDFKADVKKVYDGLNIEHLELKSHVWGLEMDLQKVQQQAKELLLGKKVRGPLTGQWNGFGGKVERGLDLSIADSAARELLEEAFLEAPLFPVGFVQWVVSPQDASISGSGEQAKDSIYRDIMVVYKAHSFTVQQSQCTVSSSIAATAGADGTTNLQEEFLASDEMAPAWWPVSDLPWEQMRINHKVWYPLLLADRVYRAVYWYQTHYSDYDQERSKKQNGSSTKIGTGETKAGGTNAQRETAKEIWVEDLEKRCIQFGPEVHNNGPTGTLPIQEVQTRQEQRQQEQARLDEFARGLGFLKEDGRLEPTYYESLDEVWMRQAIAKVEMNWLVVPK</sequence>
<gene>
    <name evidence="5" type="ORF">EMPS_03885</name>
</gene>
<name>A0A9P3H7J7_9FUNG</name>
<dbReference type="PANTHER" id="PTHR37849:SF1">
    <property type="entry name" value="YALI0E11605P"/>
    <property type="match status" value="1"/>
</dbReference>
<keyword evidence="3" id="KW-0472">Membrane</keyword>
<reference evidence="5" key="2">
    <citation type="journal article" date="2022" name="Microbiol. Resour. Announc.">
        <title>Whole-Genome Sequence of Entomortierella parvispora E1425, a Mucoromycotan Fungus Associated with Burkholderiaceae-Related Endosymbiotic Bacteria.</title>
        <authorList>
            <person name="Herlambang A."/>
            <person name="Guo Y."/>
            <person name="Takashima Y."/>
            <person name="Narisawa K."/>
            <person name="Ohta H."/>
            <person name="Nishizawa T."/>
        </authorList>
    </citation>
    <scope>NUCLEOTIDE SEQUENCE</scope>
    <source>
        <strain evidence="5">E1425</strain>
    </source>
</reference>
<evidence type="ECO:0000313" key="5">
    <source>
        <dbReference type="EMBL" id="GJJ71535.1"/>
    </source>
</evidence>
<dbReference type="PANTHER" id="PTHR37849">
    <property type="entry name" value="YALI0E11605P"/>
    <property type="match status" value="1"/>
</dbReference>
<dbReference type="EMBL" id="BQFW01000005">
    <property type="protein sequence ID" value="GJJ71535.1"/>
    <property type="molecule type" value="Genomic_DNA"/>
</dbReference>
<feature type="domain" description="Nudix hydrolase" evidence="4">
    <location>
        <begin position="136"/>
        <end position="310"/>
    </location>
</feature>
<keyword evidence="3" id="KW-0812">Transmembrane</keyword>
<reference evidence="5" key="1">
    <citation type="submission" date="2021-11" db="EMBL/GenBank/DDBJ databases">
        <authorList>
            <person name="Herlambang A."/>
            <person name="Guo Y."/>
            <person name="Takashima Y."/>
            <person name="Nishizawa T."/>
        </authorList>
    </citation>
    <scope>NUCLEOTIDE SEQUENCE</scope>
    <source>
        <strain evidence="5">E1425</strain>
    </source>
</reference>
<feature type="coiled-coil region" evidence="1">
    <location>
        <begin position="82"/>
        <end position="116"/>
    </location>
</feature>
<feature type="transmembrane region" description="Helical" evidence="3">
    <location>
        <begin position="46"/>
        <end position="64"/>
    </location>
</feature>
<evidence type="ECO:0000256" key="1">
    <source>
        <dbReference type="SAM" id="Coils"/>
    </source>
</evidence>
<dbReference type="InterPro" id="IPR000086">
    <property type="entry name" value="NUDIX_hydrolase_dom"/>
</dbReference>
<evidence type="ECO:0000256" key="2">
    <source>
        <dbReference type="SAM" id="MobiDB-lite"/>
    </source>
</evidence>
<evidence type="ECO:0000256" key="3">
    <source>
        <dbReference type="SAM" id="Phobius"/>
    </source>
</evidence>
<dbReference type="AlphaFoldDB" id="A0A9P3H7J7"/>
<evidence type="ECO:0000313" key="6">
    <source>
        <dbReference type="Proteomes" id="UP000827284"/>
    </source>
</evidence>
<dbReference type="PROSITE" id="PS51462">
    <property type="entry name" value="NUDIX"/>
    <property type="match status" value="1"/>
</dbReference>
<dbReference type="OrthoDB" id="5331396at2759"/>
<evidence type="ECO:0000259" key="4">
    <source>
        <dbReference type="PROSITE" id="PS51462"/>
    </source>
</evidence>
<dbReference type="Gene3D" id="3.90.79.10">
    <property type="entry name" value="Nucleoside Triphosphate Pyrophosphohydrolase"/>
    <property type="match status" value="1"/>
</dbReference>
<organism evidence="5 6">
    <name type="scientific">Entomortierella parvispora</name>
    <dbReference type="NCBI Taxonomy" id="205924"/>
    <lineage>
        <taxon>Eukaryota</taxon>
        <taxon>Fungi</taxon>
        <taxon>Fungi incertae sedis</taxon>
        <taxon>Mucoromycota</taxon>
        <taxon>Mortierellomycotina</taxon>
        <taxon>Mortierellomycetes</taxon>
        <taxon>Mortierellales</taxon>
        <taxon>Mortierellaceae</taxon>
        <taxon>Entomortierella</taxon>
    </lineage>
</organism>
<protein>
    <recommendedName>
        <fullName evidence="4">Nudix hydrolase domain-containing protein</fullName>
    </recommendedName>
</protein>
<feature type="region of interest" description="Disordered" evidence="2">
    <location>
        <begin position="328"/>
        <end position="356"/>
    </location>
</feature>
<keyword evidence="1" id="KW-0175">Coiled coil</keyword>
<dbReference type="Proteomes" id="UP000827284">
    <property type="component" value="Unassembled WGS sequence"/>
</dbReference>
<accession>A0A9P3H7J7</accession>